<sequence>MIEIKNLNKTYGKGNSAFTALKSITVTLEQGANMAILGKSGSGKSTLMHVIAGLDRPTSGEVIINNVSVWAMPAKKLDAFRNKTIGFIFQAFFLQNENTVLENVMVPLEIRGVPFSKRRETAIAALKSVDLLDKMNNKASDLSGGQKQRVVIARSIVGDPDIIFADEPTGNLDSVTGGIVEDMLFDLNKNTKAMLIVVTHDDELAKRFDNRIVLKDGEIIEMVGKGVTS</sequence>
<dbReference type="InterPro" id="IPR015854">
    <property type="entry name" value="ABC_transpr_LolD-like"/>
</dbReference>
<dbReference type="PANTHER" id="PTHR24220:SF86">
    <property type="entry name" value="ABC TRANSPORTER ABCH.1"/>
    <property type="match status" value="1"/>
</dbReference>
<evidence type="ECO:0000256" key="2">
    <source>
        <dbReference type="ARBA" id="ARBA00022741"/>
    </source>
</evidence>
<protein>
    <submittedName>
        <fullName evidence="5">ABC transporter ATP-binding protein</fullName>
    </submittedName>
</protein>
<gene>
    <name evidence="5" type="ORF">COY32_04650</name>
</gene>
<dbReference type="Pfam" id="PF00005">
    <property type="entry name" value="ABC_tran"/>
    <property type="match status" value="1"/>
</dbReference>
<dbReference type="SMART" id="SM00382">
    <property type="entry name" value="AAA"/>
    <property type="match status" value="1"/>
</dbReference>
<evidence type="ECO:0000259" key="4">
    <source>
        <dbReference type="PROSITE" id="PS50893"/>
    </source>
</evidence>
<keyword evidence="1" id="KW-0813">Transport</keyword>
<accession>A0A2M7THN9</accession>
<dbReference type="AlphaFoldDB" id="A0A2M7THN9"/>
<keyword evidence="3 5" id="KW-0067">ATP-binding</keyword>
<dbReference type="Gene3D" id="3.40.50.300">
    <property type="entry name" value="P-loop containing nucleotide triphosphate hydrolases"/>
    <property type="match status" value="1"/>
</dbReference>
<dbReference type="PANTHER" id="PTHR24220">
    <property type="entry name" value="IMPORT ATP-BINDING PROTEIN"/>
    <property type="match status" value="1"/>
</dbReference>
<dbReference type="PROSITE" id="PS50893">
    <property type="entry name" value="ABC_TRANSPORTER_2"/>
    <property type="match status" value="1"/>
</dbReference>
<name>A0A2M7THN9_UNCKA</name>
<dbReference type="InterPro" id="IPR027417">
    <property type="entry name" value="P-loop_NTPase"/>
</dbReference>
<reference evidence="6" key="1">
    <citation type="submission" date="2017-09" db="EMBL/GenBank/DDBJ databases">
        <title>Depth-based differentiation of microbial function through sediment-hosted aquifers and enrichment of novel symbionts in the deep terrestrial subsurface.</title>
        <authorList>
            <person name="Probst A.J."/>
            <person name="Ladd B."/>
            <person name="Jarett J.K."/>
            <person name="Geller-Mcgrath D.E."/>
            <person name="Sieber C.M.K."/>
            <person name="Emerson J.B."/>
            <person name="Anantharaman K."/>
            <person name="Thomas B.C."/>
            <person name="Malmstrom R."/>
            <person name="Stieglmeier M."/>
            <person name="Klingl A."/>
            <person name="Woyke T."/>
            <person name="Ryan C.M."/>
            <person name="Banfield J.F."/>
        </authorList>
    </citation>
    <scope>NUCLEOTIDE SEQUENCE [LARGE SCALE GENOMIC DNA]</scope>
</reference>
<dbReference type="SUPFAM" id="SSF52540">
    <property type="entry name" value="P-loop containing nucleoside triphosphate hydrolases"/>
    <property type="match status" value="1"/>
</dbReference>
<dbReference type="Proteomes" id="UP000228920">
    <property type="component" value="Unassembled WGS sequence"/>
</dbReference>
<dbReference type="InterPro" id="IPR003593">
    <property type="entry name" value="AAA+_ATPase"/>
</dbReference>
<dbReference type="FunFam" id="3.40.50.300:FF:000032">
    <property type="entry name" value="Export ABC transporter ATP-binding protein"/>
    <property type="match status" value="1"/>
</dbReference>
<dbReference type="InterPro" id="IPR017871">
    <property type="entry name" value="ABC_transporter-like_CS"/>
</dbReference>
<dbReference type="GO" id="GO:0022857">
    <property type="term" value="F:transmembrane transporter activity"/>
    <property type="evidence" value="ECO:0007669"/>
    <property type="project" value="TreeGrafter"/>
</dbReference>
<evidence type="ECO:0000313" key="6">
    <source>
        <dbReference type="Proteomes" id="UP000228920"/>
    </source>
</evidence>
<dbReference type="EMBL" id="PFNL01000122">
    <property type="protein sequence ID" value="PIZ45813.1"/>
    <property type="molecule type" value="Genomic_DNA"/>
</dbReference>
<evidence type="ECO:0000256" key="3">
    <source>
        <dbReference type="ARBA" id="ARBA00022840"/>
    </source>
</evidence>
<dbReference type="GO" id="GO:0005886">
    <property type="term" value="C:plasma membrane"/>
    <property type="evidence" value="ECO:0007669"/>
    <property type="project" value="TreeGrafter"/>
</dbReference>
<feature type="domain" description="ABC transporter" evidence="4">
    <location>
        <begin position="2"/>
        <end position="229"/>
    </location>
</feature>
<dbReference type="GO" id="GO:0016887">
    <property type="term" value="F:ATP hydrolysis activity"/>
    <property type="evidence" value="ECO:0007669"/>
    <property type="project" value="InterPro"/>
</dbReference>
<organism evidence="5 6">
    <name type="scientific">candidate division WWE3 bacterium CG_4_10_14_0_2_um_filter_41_14</name>
    <dbReference type="NCBI Taxonomy" id="1975072"/>
    <lineage>
        <taxon>Bacteria</taxon>
        <taxon>Katanobacteria</taxon>
    </lineage>
</organism>
<evidence type="ECO:0000313" key="5">
    <source>
        <dbReference type="EMBL" id="PIZ45813.1"/>
    </source>
</evidence>
<evidence type="ECO:0000256" key="1">
    <source>
        <dbReference type="ARBA" id="ARBA00022448"/>
    </source>
</evidence>
<dbReference type="GO" id="GO:0005524">
    <property type="term" value="F:ATP binding"/>
    <property type="evidence" value="ECO:0007669"/>
    <property type="project" value="UniProtKB-KW"/>
</dbReference>
<dbReference type="InterPro" id="IPR017911">
    <property type="entry name" value="MacB-like_ATP-bd"/>
</dbReference>
<dbReference type="InterPro" id="IPR003439">
    <property type="entry name" value="ABC_transporter-like_ATP-bd"/>
</dbReference>
<keyword evidence="2" id="KW-0547">Nucleotide-binding</keyword>
<dbReference type="GO" id="GO:0098796">
    <property type="term" value="C:membrane protein complex"/>
    <property type="evidence" value="ECO:0007669"/>
    <property type="project" value="UniProtKB-ARBA"/>
</dbReference>
<proteinExistence type="predicted"/>
<dbReference type="PROSITE" id="PS00211">
    <property type="entry name" value="ABC_TRANSPORTER_1"/>
    <property type="match status" value="1"/>
</dbReference>
<comment type="caution">
    <text evidence="5">The sequence shown here is derived from an EMBL/GenBank/DDBJ whole genome shotgun (WGS) entry which is preliminary data.</text>
</comment>
<dbReference type="CDD" id="cd03255">
    <property type="entry name" value="ABC_MJ0796_LolCDE_FtsE"/>
    <property type="match status" value="1"/>
</dbReference>